<dbReference type="InterPro" id="IPR036188">
    <property type="entry name" value="FAD/NAD-bd_sf"/>
</dbReference>
<accession>A0A1H1VBE4</accession>
<feature type="domain" description="BFD-like [2Fe-2S]-binding" evidence="10">
    <location>
        <begin position="460"/>
        <end position="507"/>
    </location>
</feature>
<dbReference type="Pfam" id="PF07992">
    <property type="entry name" value="Pyr_redox_2"/>
    <property type="match status" value="1"/>
</dbReference>
<dbReference type="Gene3D" id="1.10.10.1100">
    <property type="entry name" value="BFD-like [2Fe-2S]-binding domain"/>
    <property type="match status" value="1"/>
</dbReference>
<dbReference type="GO" id="GO:0016491">
    <property type="term" value="F:oxidoreductase activity"/>
    <property type="evidence" value="ECO:0007669"/>
    <property type="project" value="UniProtKB-KW"/>
</dbReference>
<evidence type="ECO:0000256" key="2">
    <source>
        <dbReference type="ARBA" id="ARBA00001966"/>
    </source>
</evidence>
<dbReference type="STRING" id="630515.SAMN04489812_3142"/>
<evidence type="ECO:0000256" key="6">
    <source>
        <dbReference type="ARBA" id="ARBA00022723"/>
    </source>
</evidence>
<name>A0A1H1VBE4_9ACTN</name>
<feature type="domain" description="FAD/NAD(P)-binding" evidence="11">
    <location>
        <begin position="11"/>
        <end position="299"/>
    </location>
</feature>
<evidence type="ECO:0000256" key="4">
    <source>
        <dbReference type="ARBA" id="ARBA00010429"/>
    </source>
</evidence>
<evidence type="ECO:0000256" key="3">
    <source>
        <dbReference type="ARBA" id="ARBA00005096"/>
    </source>
</evidence>
<comment type="cofactor">
    <cofactor evidence="1">
        <name>siroheme</name>
        <dbReference type="ChEBI" id="CHEBI:60052"/>
    </cofactor>
</comment>
<reference evidence="12 13" key="1">
    <citation type="submission" date="2016-10" db="EMBL/GenBank/DDBJ databases">
        <authorList>
            <person name="de Groot N.N."/>
        </authorList>
    </citation>
    <scope>NUCLEOTIDE SEQUENCE [LARGE SCALE GENOMIC DNA]</scope>
    <source>
        <strain evidence="12 13">DSM 21800</strain>
    </source>
</reference>
<dbReference type="OrthoDB" id="9768666at2"/>
<dbReference type="InterPro" id="IPR041854">
    <property type="entry name" value="BFD-like_2Fe2S-bd_dom_sf"/>
</dbReference>
<dbReference type="GO" id="GO:0046872">
    <property type="term" value="F:metal ion binding"/>
    <property type="evidence" value="ECO:0007669"/>
    <property type="project" value="UniProtKB-KW"/>
</dbReference>
<dbReference type="PRINTS" id="PR00368">
    <property type="entry name" value="FADPNR"/>
</dbReference>
<keyword evidence="8" id="KW-0408">Iron</keyword>
<keyword evidence="13" id="KW-1185">Reference proteome</keyword>
<dbReference type="AlphaFoldDB" id="A0A1H1VBE4"/>
<dbReference type="RefSeq" id="WP_091526270.1">
    <property type="nucleotide sequence ID" value="NZ_LT629772.1"/>
</dbReference>
<dbReference type="Gene3D" id="3.50.50.60">
    <property type="entry name" value="FAD/NAD(P)-binding domain"/>
    <property type="match status" value="2"/>
</dbReference>
<keyword evidence="6" id="KW-0479">Metal-binding</keyword>
<organism evidence="12 13">
    <name type="scientific">Microlunatus soli</name>
    <dbReference type="NCBI Taxonomy" id="630515"/>
    <lineage>
        <taxon>Bacteria</taxon>
        <taxon>Bacillati</taxon>
        <taxon>Actinomycetota</taxon>
        <taxon>Actinomycetes</taxon>
        <taxon>Propionibacteriales</taxon>
        <taxon>Propionibacteriaceae</taxon>
        <taxon>Microlunatus</taxon>
    </lineage>
</organism>
<dbReference type="EMBL" id="LT629772">
    <property type="protein sequence ID" value="SDS82087.1"/>
    <property type="molecule type" value="Genomic_DNA"/>
</dbReference>
<evidence type="ECO:0000256" key="7">
    <source>
        <dbReference type="ARBA" id="ARBA00023002"/>
    </source>
</evidence>
<proteinExistence type="inferred from homology"/>
<dbReference type="Proteomes" id="UP000199103">
    <property type="component" value="Chromosome I"/>
</dbReference>
<keyword evidence="5" id="KW-0349">Heme</keyword>
<keyword evidence="9" id="KW-0411">Iron-sulfur</keyword>
<dbReference type="InterPro" id="IPR052034">
    <property type="entry name" value="NasD-like"/>
</dbReference>
<protein>
    <submittedName>
        <fullName evidence="12">Assimilatory nitrate reductase (NADH) beta subunit</fullName>
    </submittedName>
</protein>
<dbReference type="GO" id="GO:0051536">
    <property type="term" value="F:iron-sulfur cluster binding"/>
    <property type="evidence" value="ECO:0007669"/>
    <property type="project" value="UniProtKB-KW"/>
</dbReference>
<dbReference type="InterPro" id="IPR023753">
    <property type="entry name" value="FAD/NAD-binding_dom"/>
</dbReference>
<sequence length="515" mass="54278">MAAVRHRRARRLVIIGFGPVAARLIDDLRPAVRDRRLQILIIGAESEPAYNRIMIGEVALGRTDPEMLIMSDPAELRSDGVDVRLGTAVIDIDRGRRYVTLGDGDQYAYDQLVFATGAAARAPRLNGLRVQPGGTDPVLPDGVAVLRDLADASRLRSMTGPGRRLVVLGGGVLGMELALTAAEEGAAVFMVHTGRVPMERNLDGIAAGLVARHLRRRQVTVIADAQAADVRLESGRFAALALADGRQVAGDALLLCCGAAPRTTLAERIGLSVDNGIVVDHELRSPTDDAIFAIGDCARIRCADPSCDRCAPYTGPSGLIGPGWAQAEWLARRLMADKPTAPLDAGSGNAPVMIVKAPGLSIVSAGRIDSDPLDALLDDDASTPGVAQWSDPEHGRYAKMITRDGALEGLICVGMPRTAAELTLLYERRAELPGDRSALLRHDGPDHATVADPAGPEVTICRCNGVTAGQIGAAVDEGHDDIAAIGRATRAGTGCGTCKDRICELLNNRAKVVMA</sequence>
<evidence type="ECO:0000259" key="11">
    <source>
        <dbReference type="Pfam" id="PF07992"/>
    </source>
</evidence>
<evidence type="ECO:0000256" key="8">
    <source>
        <dbReference type="ARBA" id="ARBA00023004"/>
    </source>
</evidence>
<evidence type="ECO:0000313" key="12">
    <source>
        <dbReference type="EMBL" id="SDS82087.1"/>
    </source>
</evidence>
<dbReference type="InterPro" id="IPR007419">
    <property type="entry name" value="BFD-like_2Fe2S-bd_dom"/>
</dbReference>
<gene>
    <name evidence="12" type="ORF">SAMN04489812_3142</name>
</gene>
<comment type="pathway">
    <text evidence="3">Nitrogen metabolism; nitrate reduction (assimilation).</text>
</comment>
<evidence type="ECO:0000313" key="13">
    <source>
        <dbReference type="Proteomes" id="UP000199103"/>
    </source>
</evidence>
<keyword evidence="7" id="KW-0560">Oxidoreductase</keyword>
<dbReference type="PANTHER" id="PTHR43809:SF1">
    <property type="entry name" value="NITRITE REDUCTASE (NADH) LARGE SUBUNIT"/>
    <property type="match status" value="1"/>
</dbReference>
<comment type="cofactor">
    <cofactor evidence="2">
        <name>[4Fe-4S] cluster</name>
        <dbReference type="ChEBI" id="CHEBI:49883"/>
    </cofactor>
</comment>
<evidence type="ECO:0000259" key="10">
    <source>
        <dbReference type="Pfam" id="PF04324"/>
    </source>
</evidence>
<evidence type="ECO:0000256" key="5">
    <source>
        <dbReference type="ARBA" id="ARBA00022617"/>
    </source>
</evidence>
<comment type="similarity">
    <text evidence="4">Belongs to the nitrite and sulfite reductase 4Fe-4S domain family.</text>
</comment>
<dbReference type="PANTHER" id="PTHR43809">
    <property type="entry name" value="NITRITE REDUCTASE (NADH) LARGE SUBUNIT"/>
    <property type="match status" value="1"/>
</dbReference>
<dbReference type="SUPFAM" id="SSF51905">
    <property type="entry name" value="FAD/NAD(P)-binding domain"/>
    <property type="match status" value="2"/>
</dbReference>
<evidence type="ECO:0000256" key="1">
    <source>
        <dbReference type="ARBA" id="ARBA00001929"/>
    </source>
</evidence>
<dbReference type="Pfam" id="PF04324">
    <property type="entry name" value="Fer2_BFD"/>
    <property type="match status" value="1"/>
</dbReference>
<evidence type="ECO:0000256" key="9">
    <source>
        <dbReference type="ARBA" id="ARBA00023014"/>
    </source>
</evidence>